<gene>
    <name evidence="2" type="ORF">KB449_32830</name>
</gene>
<evidence type="ECO:0000313" key="3">
    <source>
        <dbReference type="Proteomes" id="UP001161691"/>
    </source>
</evidence>
<keyword evidence="3" id="KW-1185">Reference proteome</keyword>
<accession>A0ABT6TSE9</accession>
<dbReference type="Proteomes" id="UP001161691">
    <property type="component" value="Unassembled WGS sequence"/>
</dbReference>
<sequence>MKRKTLMLRAVIFLIGLAVLALCVIGLPSTFKDAAANYPKSTYLPLFIGMYASAIPFYAALFQAMRLLRYIDDNKAFSPLSVRALHVIKYCACAISLLYIACLPFLYRIAQKVDAPGVLAIGFVIAFASFVIAVFAAVLQKLLQNAIDIQSENELTI</sequence>
<dbReference type="EMBL" id="JAGRPV010000001">
    <property type="protein sequence ID" value="MDI4649758.1"/>
    <property type="molecule type" value="Genomic_DNA"/>
</dbReference>
<comment type="caution">
    <text evidence="2">The sequence shown here is derived from an EMBL/GenBank/DDBJ whole genome shotgun (WGS) entry which is preliminary data.</text>
</comment>
<dbReference type="RefSeq" id="WP_282912366.1">
    <property type="nucleotide sequence ID" value="NZ_JAGRPV010000001.1"/>
</dbReference>
<feature type="transmembrane region" description="Helical" evidence="1">
    <location>
        <begin position="87"/>
        <end position="107"/>
    </location>
</feature>
<keyword evidence="1" id="KW-0812">Transmembrane</keyword>
<keyword evidence="1" id="KW-0472">Membrane</keyword>
<dbReference type="InterPro" id="IPR021354">
    <property type="entry name" value="DUF2975"/>
</dbReference>
<reference evidence="2" key="1">
    <citation type="submission" date="2023-04" db="EMBL/GenBank/DDBJ databases">
        <title>Comparative genomic analysis of Cohnella hashimotonis sp. nov., isolated from the International Space Station.</title>
        <authorList>
            <person name="Venkateswaran K."/>
            <person name="Simpson A."/>
        </authorList>
    </citation>
    <scope>NUCLEOTIDE SEQUENCE</scope>
    <source>
        <strain evidence="2">F6_2S_P_1</strain>
    </source>
</reference>
<keyword evidence="1" id="KW-1133">Transmembrane helix</keyword>
<evidence type="ECO:0000313" key="2">
    <source>
        <dbReference type="EMBL" id="MDI4649758.1"/>
    </source>
</evidence>
<feature type="transmembrane region" description="Helical" evidence="1">
    <location>
        <begin position="119"/>
        <end position="139"/>
    </location>
</feature>
<proteinExistence type="predicted"/>
<protein>
    <submittedName>
        <fullName evidence="2">DUF2975 domain-containing protein</fullName>
    </submittedName>
</protein>
<dbReference type="Pfam" id="PF11188">
    <property type="entry name" value="DUF2975"/>
    <property type="match status" value="1"/>
</dbReference>
<organism evidence="2 3">
    <name type="scientific">Cohnella hashimotonis</name>
    <dbReference type="NCBI Taxonomy" id="2826895"/>
    <lineage>
        <taxon>Bacteria</taxon>
        <taxon>Bacillati</taxon>
        <taxon>Bacillota</taxon>
        <taxon>Bacilli</taxon>
        <taxon>Bacillales</taxon>
        <taxon>Paenibacillaceae</taxon>
        <taxon>Cohnella</taxon>
    </lineage>
</organism>
<feature type="transmembrane region" description="Helical" evidence="1">
    <location>
        <begin position="42"/>
        <end position="61"/>
    </location>
</feature>
<evidence type="ECO:0000256" key="1">
    <source>
        <dbReference type="SAM" id="Phobius"/>
    </source>
</evidence>
<name>A0ABT6TSE9_9BACL</name>